<protein>
    <recommendedName>
        <fullName evidence="5">DUF4238 domain-containing protein</fullName>
    </recommendedName>
</protein>
<dbReference type="OrthoDB" id="5918636at2"/>
<keyword evidence="4" id="KW-1185">Reference proteome</keyword>
<dbReference type="AlphaFoldDB" id="A0A225D2E0"/>
<dbReference type="Pfam" id="PF14022">
    <property type="entry name" value="DUF4238"/>
    <property type="match status" value="1"/>
</dbReference>
<accession>A0A225D2E0</accession>
<evidence type="ECO:0000313" key="2">
    <source>
        <dbReference type="EMBL" id="OWJ82367.1"/>
    </source>
</evidence>
<reference evidence="3 4" key="1">
    <citation type="submission" date="2016-11" db="EMBL/GenBank/DDBJ databases">
        <title>Comparison of Traditional DNA-DNA Hybridization with In Silico Genomic Analysis.</title>
        <authorList>
            <person name="Nicholson A.C."/>
            <person name="Sammons S."/>
            <person name="Humrighouse B.W."/>
            <person name="Graziano J."/>
            <person name="Lasker B."/>
            <person name="Whitney A.M."/>
            <person name="Mcquiston J.R."/>
        </authorList>
    </citation>
    <scope>NUCLEOTIDE SEQUENCE [LARGE SCALE GENOMIC DNA]</scope>
    <source>
        <strain evidence="1 4">H1892</strain>
        <strain evidence="2 3">H2381</strain>
    </source>
</reference>
<evidence type="ECO:0000313" key="3">
    <source>
        <dbReference type="Proteomes" id="UP000196640"/>
    </source>
</evidence>
<dbReference type="EMBL" id="NIPX01000027">
    <property type="protein sequence ID" value="OWJ82367.1"/>
    <property type="molecule type" value="Genomic_DNA"/>
</dbReference>
<evidence type="ECO:0000313" key="4">
    <source>
        <dbReference type="Proteomes" id="UP000214673"/>
    </source>
</evidence>
<proteinExistence type="predicted"/>
<dbReference type="Proteomes" id="UP000214673">
    <property type="component" value="Unassembled WGS sequence"/>
</dbReference>
<evidence type="ECO:0000313" key="1">
    <source>
        <dbReference type="EMBL" id="OWJ71575.1"/>
    </source>
</evidence>
<dbReference type="Proteomes" id="UP000196640">
    <property type="component" value="Unassembled WGS sequence"/>
</dbReference>
<dbReference type="InterPro" id="IPR025332">
    <property type="entry name" value="DUF4238"/>
</dbReference>
<sequence>MRCNASVEPAIDSYQIWPCGRFILAQNPQVTRENHWVPQGYLKRWTYDPARTKVRRTNTETGEIESKPIKKVPVRAHLYAPMGPDGRRSDPLEKKLSMLERWFGEPVWDHVCCGSPDLTNRHMRMMLSLLAASSFLRTPRHFEQWKTVHQNLVTFVETESIEHGLPDFLTINGQRTQLDAEGWGAFTSRSEEELKKGWNDWVGDAAGLATELMKLRWSMLISETSSFITSDDPVVITDGDGVFRGIPNTETRVIYPLCPTRILMMDHKKDEPEGAYYGVEDGGASVNAHIWRNAFRDVFTHRHPNESP</sequence>
<organism evidence="2 3">
    <name type="scientific">Haematobacter missouriensis</name>
    <dbReference type="NCBI Taxonomy" id="366616"/>
    <lineage>
        <taxon>Bacteria</taxon>
        <taxon>Pseudomonadati</taxon>
        <taxon>Pseudomonadota</taxon>
        <taxon>Alphaproteobacteria</taxon>
        <taxon>Rhodobacterales</taxon>
        <taxon>Paracoccaceae</taxon>
        <taxon>Haematobacter</taxon>
    </lineage>
</organism>
<comment type="caution">
    <text evidence="2">The sequence shown here is derived from an EMBL/GenBank/DDBJ whole genome shotgun (WGS) entry which is preliminary data.</text>
</comment>
<evidence type="ECO:0008006" key="5">
    <source>
        <dbReference type="Google" id="ProtNLM"/>
    </source>
</evidence>
<name>A0A225D2E0_9RHOB</name>
<gene>
    <name evidence="2" type="ORF">CDV52_14780</name>
    <name evidence="1" type="ORF">CDV53_18570</name>
</gene>
<dbReference type="EMBL" id="NIPV01000108">
    <property type="protein sequence ID" value="OWJ71575.1"/>
    <property type="molecule type" value="Genomic_DNA"/>
</dbReference>